<name>A0A9P5M7W0_9HELO</name>
<dbReference type="Proteomes" id="UP000710849">
    <property type="component" value="Unassembled WGS sequence"/>
</dbReference>
<keyword evidence="2" id="KW-1185">Reference proteome</keyword>
<evidence type="ECO:0000313" key="2">
    <source>
        <dbReference type="Proteomes" id="UP000710849"/>
    </source>
</evidence>
<comment type="caution">
    <text evidence="1">The sequence shown here is derived from an EMBL/GenBank/DDBJ whole genome shotgun (WGS) entry which is preliminary data.</text>
</comment>
<dbReference type="GeneID" id="62147212"/>
<dbReference type="RefSeq" id="XP_038734744.1">
    <property type="nucleotide sequence ID" value="XM_038874135.1"/>
</dbReference>
<dbReference type="EMBL" id="RCSW01000006">
    <property type="protein sequence ID" value="KAF7948212.1"/>
    <property type="molecule type" value="Genomic_DNA"/>
</dbReference>
<gene>
    <name evidence="1" type="ORF">EAE97_003623</name>
</gene>
<organism evidence="1 2">
    <name type="scientific">Botrytis byssoidea</name>
    <dbReference type="NCBI Taxonomy" id="139641"/>
    <lineage>
        <taxon>Eukaryota</taxon>
        <taxon>Fungi</taxon>
        <taxon>Dikarya</taxon>
        <taxon>Ascomycota</taxon>
        <taxon>Pezizomycotina</taxon>
        <taxon>Leotiomycetes</taxon>
        <taxon>Helotiales</taxon>
        <taxon>Sclerotiniaceae</taxon>
        <taxon>Botrytis</taxon>
    </lineage>
</organism>
<evidence type="ECO:0008006" key="3">
    <source>
        <dbReference type="Google" id="ProtNLM"/>
    </source>
</evidence>
<accession>A0A9P5M7W0</accession>
<proteinExistence type="predicted"/>
<protein>
    <recommendedName>
        <fullName evidence="3">Peptidase S8/S53 domain-containing protein</fullName>
    </recommendedName>
</protein>
<dbReference type="AlphaFoldDB" id="A0A9P5M7W0"/>
<reference evidence="1 2" key="1">
    <citation type="journal article" date="2020" name="Genome Biol. Evol.">
        <title>Comparative genomics of Sclerotiniaceae.</title>
        <authorList>
            <person name="Valero Jimenez C.A."/>
            <person name="Steentjes M."/>
            <person name="Scholten O.E."/>
            <person name="Van Kan J.A.L."/>
        </authorList>
    </citation>
    <scope>NUCLEOTIDE SEQUENCE [LARGE SCALE GENOMIC DNA]</scope>
    <source>
        <strain evidence="1 2">MUCL 94</strain>
    </source>
</reference>
<evidence type="ECO:0000313" key="1">
    <source>
        <dbReference type="EMBL" id="KAF7948212.1"/>
    </source>
</evidence>
<sequence>MKVKTILSISVKDLDSPAHSDESIEKALEGFGVETWDWQKIDISTSVIETVAPDVRYVHLYWSGNNAVLRGWGEEGGLKQLKHLEAVYIHTQQDYLNSYNRTKSDIDSFKERMRTLCDKVKIFTDGPKEPREIKIPGAMTASKDPLPPSHHNWIECMDEFAPLILEAENNFLQANRDKSAVVLEEPIRVALIDDGIDITKLQHKHNGG</sequence>